<protein>
    <submittedName>
        <fullName evidence="2">DUF4148 domain-containing protein</fullName>
    </submittedName>
</protein>
<evidence type="ECO:0000313" key="2">
    <source>
        <dbReference type="EMBL" id="TFE37972.1"/>
    </source>
</evidence>
<proteinExistence type="predicted"/>
<keyword evidence="1" id="KW-0732">Signal</keyword>
<sequence>MKSLVQAIVIAVAITAPIVTFAQESAPITRAQVKGEIAQLENFGYSSTGSDIDYPSRLMAAEARRGVQGGSAVTEAYGGKATGSIEAGSRDAGAHTKSLYLENSDSLYVGD</sequence>
<feature type="signal peptide" evidence="1">
    <location>
        <begin position="1"/>
        <end position="22"/>
    </location>
</feature>
<dbReference type="Proteomes" id="UP000297385">
    <property type="component" value="Unassembled WGS sequence"/>
</dbReference>
<gene>
    <name evidence="2" type="ORF">E2553_41710</name>
</gene>
<accession>A0A4Y8MKL1</accession>
<evidence type="ECO:0000256" key="1">
    <source>
        <dbReference type="SAM" id="SignalP"/>
    </source>
</evidence>
<organism evidence="2 3">
    <name type="scientific">Paraburkholderia dipogonis</name>
    <dbReference type="NCBI Taxonomy" id="1211383"/>
    <lineage>
        <taxon>Bacteria</taxon>
        <taxon>Pseudomonadati</taxon>
        <taxon>Pseudomonadota</taxon>
        <taxon>Betaproteobacteria</taxon>
        <taxon>Burkholderiales</taxon>
        <taxon>Burkholderiaceae</taxon>
        <taxon>Paraburkholderia</taxon>
    </lineage>
</organism>
<evidence type="ECO:0000313" key="3">
    <source>
        <dbReference type="Proteomes" id="UP000297385"/>
    </source>
</evidence>
<name>A0A4Y8MKL1_9BURK</name>
<feature type="chain" id="PRO_5021333049" evidence="1">
    <location>
        <begin position="23"/>
        <end position="111"/>
    </location>
</feature>
<dbReference type="AlphaFoldDB" id="A0A4Y8MKL1"/>
<dbReference type="Pfam" id="PF13663">
    <property type="entry name" value="DUF4148"/>
    <property type="match status" value="1"/>
</dbReference>
<reference evidence="2 3" key="1">
    <citation type="submission" date="2019-03" db="EMBL/GenBank/DDBJ databases">
        <title>Complete Genome Sequence of Paraburkholderia dipogonis ICMP 19430T, a Nitrogen-fixing Symbiont of the South African Invasive Legume Dipogon lignosus in New Zealand.</title>
        <authorList>
            <person name="De Meyer S.E."/>
        </authorList>
    </citation>
    <scope>NUCLEOTIDE SEQUENCE [LARGE SCALE GENOMIC DNA]</scope>
    <source>
        <strain evidence="2 3">ICMP 19430</strain>
    </source>
</reference>
<comment type="caution">
    <text evidence="2">The sequence shown here is derived from an EMBL/GenBank/DDBJ whole genome shotgun (WGS) entry which is preliminary data.</text>
</comment>
<dbReference type="EMBL" id="SNVI01000005">
    <property type="protein sequence ID" value="TFE37972.1"/>
    <property type="molecule type" value="Genomic_DNA"/>
</dbReference>
<dbReference type="InterPro" id="IPR025421">
    <property type="entry name" value="DUF4148"/>
</dbReference>